<gene>
    <name evidence="1" type="ORF">RM553_11450</name>
</gene>
<name>A0ABU3CAS3_9FLAO</name>
<keyword evidence="2" id="KW-1185">Reference proteome</keyword>
<proteinExistence type="predicted"/>
<protein>
    <submittedName>
        <fullName evidence="1">Uncharacterized protein</fullName>
    </submittedName>
</protein>
<evidence type="ECO:0000313" key="2">
    <source>
        <dbReference type="Proteomes" id="UP001262889"/>
    </source>
</evidence>
<accession>A0ABU3CAS3</accession>
<evidence type="ECO:0000313" key="1">
    <source>
        <dbReference type="EMBL" id="MDT0643447.1"/>
    </source>
</evidence>
<dbReference type="Proteomes" id="UP001262889">
    <property type="component" value="Unassembled WGS sequence"/>
</dbReference>
<organism evidence="1 2">
    <name type="scientific">Autumnicola tepida</name>
    <dbReference type="NCBI Taxonomy" id="3075595"/>
    <lineage>
        <taxon>Bacteria</taxon>
        <taxon>Pseudomonadati</taxon>
        <taxon>Bacteroidota</taxon>
        <taxon>Flavobacteriia</taxon>
        <taxon>Flavobacteriales</taxon>
        <taxon>Flavobacteriaceae</taxon>
        <taxon>Autumnicola</taxon>
    </lineage>
</organism>
<sequence length="204" mass="24320">MKFFLLLFLFVCSAGFSQSKEKLFKQDFAVLVEEMELMYRYDKLLRNYASLKTTGGRENELPENLLDSLGLPELPKLDFGDGDLRNHIYNNYIYPKDAEHTKRMISITKKYGFPTIKRIRQYTDKEFSEPDFNPFFLLQYAPQKYWKKLKKLMKKEYRAGRINQCDYGFLLWHFSLDKSFKPMLDNGYVMETRDGVPFLKPTCE</sequence>
<reference evidence="1 2" key="1">
    <citation type="submission" date="2023-09" db="EMBL/GenBank/DDBJ databases">
        <authorList>
            <person name="Rey-Velasco X."/>
        </authorList>
    </citation>
    <scope>NUCLEOTIDE SEQUENCE [LARGE SCALE GENOMIC DNA]</scope>
    <source>
        <strain evidence="1 2">F363</strain>
    </source>
</reference>
<dbReference type="RefSeq" id="WP_311535069.1">
    <property type="nucleotide sequence ID" value="NZ_JAVRHQ010000013.1"/>
</dbReference>
<comment type="caution">
    <text evidence="1">The sequence shown here is derived from an EMBL/GenBank/DDBJ whole genome shotgun (WGS) entry which is preliminary data.</text>
</comment>
<dbReference type="EMBL" id="JAVRHQ010000013">
    <property type="protein sequence ID" value="MDT0643447.1"/>
    <property type="molecule type" value="Genomic_DNA"/>
</dbReference>